<dbReference type="VEuPathDB" id="FungiDB:FUN_019017"/>
<evidence type="ECO:0000313" key="3">
    <source>
        <dbReference type="EMBL" id="PKY40203.1"/>
    </source>
</evidence>
<feature type="compositionally biased region" description="Basic and acidic residues" evidence="1">
    <location>
        <begin position="108"/>
        <end position="119"/>
    </location>
</feature>
<keyword evidence="2" id="KW-0732">Signal</keyword>
<evidence type="ECO:0000256" key="2">
    <source>
        <dbReference type="SAM" id="SignalP"/>
    </source>
</evidence>
<feature type="region of interest" description="Disordered" evidence="1">
    <location>
        <begin position="23"/>
        <end position="119"/>
    </location>
</feature>
<dbReference type="Proteomes" id="UP000234323">
    <property type="component" value="Unassembled WGS sequence"/>
</dbReference>
<feature type="chain" id="PRO_5014182345" evidence="2">
    <location>
        <begin position="21"/>
        <end position="119"/>
    </location>
</feature>
<dbReference type="AlphaFoldDB" id="A0A2I1G0R5"/>
<accession>A0A2I1G0R5</accession>
<gene>
    <name evidence="3" type="ORF">RhiirA4_453519</name>
</gene>
<proteinExistence type="predicted"/>
<dbReference type="OrthoDB" id="783250at2759"/>
<feature type="signal peptide" evidence="2">
    <location>
        <begin position="1"/>
        <end position="20"/>
    </location>
</feature>
<reference evidence="3 4" key="1">
    <citation type="submission" date="2015-10" db="EMBL/GenBank/DDBJ databases">
        <title>Genome analyses suggest a sexual origin of heterokaryosis in a supposedly ancient asexual fungus.</title>
        <authorList>
            <person name="Ropars J."/>
            <person name="Sedzielewska K."/>
            <person name="Noel J."/>
            <person name="Charron P."/>
            <person name="Farinelli L."/>
            <person name="Marton T."/>
            <person name="Kruger M."/>
            <person name="Pelin A."/>
            <person name="Brachmann A."/>
            <person name="Corradi N."/>
        </authorList>
    </citation>
    <scope>NUCLEOTIDE SEQUENCE [LARGE SCALE GENOMIC DNA]</scope>
    <source>
        <strain evidence="3 4">A4</strain>
    </source>
</reference>
<dbReference type="VEuPathDB" id="FungiDB:RhiirA1_407256"/>
<protein>
    <submittedName>
        <fullName evidence="3">Uncharacterized protein</fullName>
    </submittedName>
</protein>
<sequence>MQKFIVALFFAVLAALMINASPLPDAEPEAHDNPYGSSYSPPSYDPYEKPKPKHKHSGYNTGYEKPTSGYEKPTSDYEKPTSDYEKPSSGYEKPSSGYEKPSSGYEKPSSDYEKPSPYS</sequence>
<keyword evidence="4" id="KW-1185">Reference proteome</keyword>
<feature type="compositionally biased region" description="Basic and acidic residues" evidence="1">
    <location>
        <begin position="73"/>
        <end position="86"/>
    </location>
</feature>
<dbReference type="VEuPathDB" id="FungiDB:RhiirFUN_015491"/>
<comment type="caution">
    <text evidence="3">The sequence shown here is derived from an EMBL/GenBank/DDBJ whole genome shotgun (WGS) entry which is preliminary data.</text>
</comment>
<organism evidence="3 4">
    <name type="scientific">Rhizophagus irregularis</name>
    <dbReference type="NCBI Taxonomy" id="588596"/>
    <lineage>
        <taxon>Eukaryota</taxon>
        <taxon>Fungi</taxon>
        <taxon>Fungi incertae sedis</taxon>
        <taxon>Mucoromycota</taxon>
        <taxon>Glomeromycotina</taxon>
        <taxon>Glomeromycetes</taxon>
        <taxon>Glomerales</taxon>
        <taxon>Glomeraceae</taxon>
        <taxon>Rhizophagus</taxon>
    </lineage>
</organism>
<evidence type="ECO:0000256" key="1">
    <source>
        <dbReference type="SAM" id="MobiDB-lite"/>
    </source>
</evidence>
<dbReference type="EMBL" id="LLXI01000091">
    <property type="protein sequence ID" value="PKY40203.1"/>
    <property type="molecule type" value="Genomic_DNA"/>
</dbReference>
<name>A0A2I1G0R5_9GLOM</name>
<evidence type="ECO:0000313" key="4">
    <source>
        <dbReference type="Proteomes" id="UP000234323"/>
    </source>
</evidence>